<keyword evidence="1" id="KW-0472">Membrane</keyword>
<proteinExistence type="predicted"/>
<evidence type="ECO:0000313" key="3">
    <source>
        <dbReference type="Proteomes" id="UP001193680"/>
    </source>
</evidence>
<dbReference type="Proteomes" id="UP001193680">
    <property type="component" value="Unassembled WGS sequence"/>
</dbReference>
<evidence type="ECO:0000313" key="2">
    <source>
        <dbReference type="EMBL" id="MBF6058660.1"/>
    </source>
</evidence>
<evidence type="ECO:0000256" key="1">
    <source>
        <dbReference type="SAM" id="Phobius"/>
    </source>
</evidence>
<keyword evidence="3" id="KW-1185">Reference proteome</keyword>
<reference evidence="2 3" key="1">
    <citation type="submission" date="2020-06" db="EMBL/GenBank/DDBJ databases">
        <authorList>
            <person name="Scott K."/>
        </authorList>
    </citation>
    <scope>NUCLEOTIDE SEQUENCE [LARGE SCALE GENOMIC DNA]</scope>
    <source>
        <strain evidence="2 3">HH1</strain>
    </source>
</reference>
<comment type="caution">
    <text evidence="2">The sequence shown here is derived from an EMBL/GenBank/DDBJ whole genome shotgun (WGS) entry which is preliminary data.</text>
</comment>
<dbReference type="RefSeq" id="WP_185978805.1">
    <property type="nucleotide sequence ID" value="NZ_JACBGI020000023.1"/>
</dbReference>
<accession>A0ABS0BY04</accession>
<dbReference type="EMBL" id="JACBGI020000023">
    <property type="protein sequence ID" value="MBF6058660.1"/>
    <property type="molecule type" value="Genomic_DNA"/>
</dbReference>
<organism evidence="2 3">
    <name type="scientific">Thiomicrorhabdus heinhorstiae</name>
    <dbReference type="NCBI Taxonomy" id="2748010"/>
    <lineage>
        <taxon>Bacteria</taxon>
        <taxon>Pseudomonadati</taxon>
        <taxon>Pseudomonadota</taxon>
        <taxon>Gammaproteobacteria</taxon>
        <taxon>Thiotrichales</taxon>
        <taxon>Piscirickettsiaceae</taxon>
        <taxon>Thiomicrorhabdus</taxon>
    </lineage>
</organism>
<keyword evidence="1" id="KW-0812">Transmembrane</keyword>
<keyword evidence="1" id="KW-1133">Transmembrane helix</keyword>
<evidence type="ECO:0008006" key="4">
    <source>
        <dbReference type="Google" id="ProtNLM"/>
    </source>
</evidence>
<name>A0ABS0BY04_9GAMM</name>
<gene>
    <name evidence="2" type="ORF">H8792_009945</name>
</gene>
<sequence length="166" mass="17834">MTLQRQKQKGAVMIEAAYFLPLLIGVVLFIIEAVGYGLNSFVVNDTITDIHSTITNEIQEVAALEAGQTANTLYVSCNSGRVGLKADIESAINTKILADLSLIPVELTEDNPGRTTVTQTSDSGFDIYRINFKGEAVPIVLPNFLSGLLVINVDTLISIKDSCVSS</sequence>
<protein>
    <recommendedName>
        <fullName evidence="4">Pilus assembly protein</fullName>
    </recommendedName>
</protein>
<reference evidence="2 3" key="2">
    <citation type="submission" date="2020-11" db="EMBL/GenBank/DDBJ databases">
        <title>Sulfur oxidizing isolate from Hospital Hole Sinkhole.</title>
        <authorList>
            <person name="Scott K.M."/>
        </authorList>
    </citation>
    <scope>NUCLEOTIDE SEQUENCE [LARGE SCALE GENOMIC DNA]</scope>
    <source>
        <strain evidence="2 3">HH1</strain>
    </source>
</reference>
<feature type="transmembrane region" description="Helical" evidence="1">
    <location>
        <begin position="12"/>
        <end position="38"/>
    </location>
</feature>